<reference evidence="2 3" key="1">
    <citation type="submission" date="2018-03" db="EMBL/GenBank/DDBJ databases">
        <authorList>
            <person name="Keele B.F."/>
        </authorList>
    </citation>
    <scope>NUCLEOTIDE SEQUENCE [LARGE SCALE GENOMIC DNA]</scope>
    <source>
        <strain evidence="2 3">YL28-9</strain>
    </source>
</reference>
<evidence type="ECO:0000256" key="1">
    <source>
        <dbReference type="SAM" id="Phobius"/>
    </source>
</evidence>
<dbReference type="AlphaFoldDB" id="A0A2T3HNX2"/>
<dbReference type="EMBL" id="PYLS01000004">
    <property type="protein sequence ID" value="PST84158.1"/>
    <property type="molecule type" value="Genomic_DNA"/>
</dbReference>
<keyword evidence="1" id="KW-0472">Membrane</keyword>
<protein>
    <submittedName>
        <fullName evidence="2">Uncharacterized protein</fullName>
    </submittedName>
</protein>
<keyword evidence="3" id="KW-1185">Reference proteome</keyword>
<sequence length="63" mass="7199">MKIFLYLIVAIAAICLINFWYQFYILGKYYTSAGLFMATIFGILPILVLLASVYLIKTIKNAQ</sequence>
<evidence type="ECO:0000313" key="3">
    <source>
        <dbReference type="Proteomes" id="UP000240912"/>
    </source>
</evidence>
<comment type="caution">
    <text evidence="2">The sequence shown here is derived from an EMBL/GenBank/DDBJ whole genome shotgun (WGS) entry which is preliminary data.</text>
</comment>
<accession>A0A2T3HNX2</accession>
<gene>
    <name evidence="2" type="ORF">C7T94_05360</name>
</gene>
<dbReference type="Proteomes" id="UP000240912">
    <property type="component" value="Unassembled WGS sequence"/>
</dbReference>
<keyword evidence="1" id="KW-0812">Transmembrane</keyword>
<proteinExistence type="predicted"/>
<feature type="transmembrane region" description="Helical" evidence="1">
    <location>
        <begin position="35"/>
        <end position="56"/>
    </location>
</feature>
<evidence type="ECO:0000313" key="2">
    <source>
        <dbReference type="EMBL" id="PST84158.1"/>
    </source>
</evidence>
<keyword evidence="1" id="KW-1133">Transmembrane helix</keyword>
<dbReference type="RefSeq" id="WP_107214256.1">
    <property type="nucleotide sequence ID" value="NZ_KZ686268.1"/>
</dbReference>
<name>A0A2T3HNX2_9SPHI</name>
<dbReference type="OrthoDB" id="773361at2"/>
<organism evidence="2 3">
    <name type="scientific">Pedobacter yulinensis</name>
    <dbReference type="NCBI Taxonomy" id="2126353"/>
    <lineage>
        <taxon>Bacteria</taxon>
        <taxon>Pseudomonadati</taxon>
        <taxon>Bacteroidota</taxon>
        <taxon>Sphingobacteriia</taxon>
        <taxon>Sphingobacteriales</taxon>
        <taxon>Sphingobacteriaceae</taxon>
        <taxon>Pedobacter</taxon>
    </lineage>
</organism>
<feature type="transmembrane region" description="Helical" evidence="1">
    <location>
        <begin position="5"/>
        <end position="23"/>
    </location>
</feature>